<keyword evidence="2 10" id="KW-0444">Lipid biosynthesis</keyword>
<dbReference type="HAMAP" id="MF_01043">
    <property type="entry name" value="PlsY"/>
    <property type="match status" value="1"/>
</dbReference>
<keyword evidence="12" id="KW-1185">Reference proteome</keyword>
<comment type="catalytic activity">
    <reaction evidence="10">
        <text>an acyl phosphate + sn-glycerol 3-phosphate = a 1-acyl-sn-glycero-3-phosphate + phosphate</text>
        <dbReference type="Rhea" id="RHEA:34075"/>
        <dbReference type="ChEBI" id="CHEBI:43474"/>
        <dbReference type="ChEBI" id="CHEBI:57597"/>
        <dbReference type="ChEBI" id="CHEBI:57970"/>
        <dbReference type="ChEBI" id="CHEBI:59918"/>
        <dbReference type="EC" id="2.3.1.275"/>
    </reaction>
</comment>
<comment type="pathway">
    <text evidence="10">Lipid metabolism; phospholipid metabolism.</text>
</comment>
<evidence type="ECO:0000256" key="6">
    <source>
        <dbReference type="ARBA" id="ARBA00023098"/>
    </source>
</evidence>
<dbReference type="Pfam" id="PF02660">
    <property type="entry name" value="G3P_acyltransf"/>
    <property type="match status" value="1"/>
</dbReference>
<keyword evidence="8 10" id="KW-0594">Phospholipid biosynthesis</keyword>
<evidence type="ECO:0000256" key="4">
    <source>
        <dbReference type="ARBA" id="ARBA00022692"/>
    </source>
</evidence>
<comment type="similarity">
    <text evidence="10">Belongs to the PlsY family.</text>
</comment>
<dbReference type="RefSeq" id="WP_069477047.1">
    <property type="nucleotide sequence ID" value="NZ_CP017111.1"/>
</dbReference>
<evidence type="ECO:0000313" key="12">
    <source>
        <dbReference type="Proteomes" id="UP000094609"/>
    </source>
</evidence>
<comment type="subunit">
    <text evidence="10">Probably interacts with PlsX.</text>
</comment>
<feature type="transmembrane region" description="Helical" evidence="10">
    <location>
        <begin position="122"/>
        <end position="143"/>
    </location>
</feature>
<keyword evidence="6 10" id="KW-0443">Lipid metabolism</keyword>
<dbReference type="UniPathway" id="UPA00085"/>
<reference evidence="12" key="1">
    <citation type="submission" date="2016-08" db="EMBL/GenBank/DDBJ databases">
        <title>Complete genome sequence of the organohalide-respiring Epsilonproteobacterium Sulfurospirillum halorespirans.</title>
        <authorList>
            <person name="Goris T."/>
            <person name="Zimmermann J."/>
            <person name="Schenz B."/>
            <person name="Lemos M."/>
            <person name="Hackermueller J."/>
            <person name="Diekert G."/>
        </authorList>
    </citation>
    <scope>NUCLEOTIDE SEQUENCE [LARGE SCALE GENOMIC DNA]</scope>
    <source>
        <strain>DSM 13726</strain>
        <strain evidence="12">PCE-M2</strain>
    </source>
</reference>
<name>A0A1D7TGG1_9BACT</name>
<keyword evidence="9 10" id="KW-1208">Phospholipid metabolism</keyword>
<dbReference type="STRING" id="1193502.SHALO_0282"/>
<dbReference type="NCBIfam" id="TIGR00023">
    <property type="entry name" value="glycerol-3-phosphate 1-O-acyltransferase PlsY"/>
    <property type="match status" value="1"/>
</dbReference>
<dbReference type="GO" id="GO:0043772">
    <property type="term" value="F:acyl-phosphate glycerol-3-phosphate acyltransferase activity"/>
    <property type="evidence" value="ECO:0007669"/>
    <property type="project" value="UniProtKB-UniRule"/>
</dbReference>
<dbReference type="InterPro" id="IPR003811">
    <property type="entry name" value="G3P_acylTferase_PlsY"/>
</dbReference>
<dbReference type="SMART" id="SM01207">
    <property type="entry name" value="G3P_acyltransf"/>
    <property type="match status" value="1"/>
</dbReference>
<organism evidence="11 12">
    <name type="scientific">Sulfurospirillum halorespirans DSM 13726</name>
    <dbReference type="NCBI Taxonomy" id="1193502"/>
    <lineage>
        <taxon>Bacteria</taxon>
        <taxon>Pseudomonadati</taxon>
        <taxon>Campylobacterota</taxon>
        <taxon>Epsilonproteobacteria</taxon>
        <taxon>Campylobacterales</taxon>
        <taxon>Sulfurospirillaceae</taxon>
        <taxon>Sulfurospirillum</taxon>
    </lineage>
</organism>
<accession>A0A1D7TGG1</accession>
<dbReference type="GO" id="GO:0005886">
    <property type="term" value="C:plasma membrane"/>
    <property type="evidence" value="ECO:0007669"/>
    <property type="project" value="UniProtKB-SubCell"/>
</dbReference>
<evidence type="ECO:0000313" key="11">
    <source>
        <dbReference type="EMBL" id="AOO64079.1"/>
    </source>
</evidence>
<protein>
    <recommendedName>
        <fullName evidence="10">Glycerol-3-phosphate acyltransferase</fullName>
    </recommendedName>
    <alternativeName>
        <fullName evidence="10">Acyl-PO4 G3P acyltransferase</fullName>
    </alternativeName>
    <alternativeName>
        <fullName evidence="10">Acyl-phosphate--glycerol-3-phosphate acyltransferase</fullName>
    </alternativeName>
    <alternativeName>
        <fullName evidence="10">G3P acyltransferase</fullName>
        <shortName evidence="10">GPAT</shortName>
        <ecNumber evidence="10">2.3.1.275</ecNumber>
    </alternativeName>
    <alternativeName>
        <fullName evidence="10">Lysophosphatidic acid synthase</fullName>
        <shortName evidence="10">LPA synthase</shortName>
    </alternativeName>
</protein>
<evidence type="ECO:0000256" key="3">
    <source>
        <dbReference type="ARBA" id="ARBA00022679"/>
    </source>
</evidence>
<dbReference type="AlphaFoldDB" id="A0A1D7TGG1"/>
<evidence type="ECO:0000256" key="9">
    <source>
        <dbReference type="ARBA" id="ARBA00023264"/>
    </source>
</evidence>
<keyword evidence="5 10" id="KW-1133">Transmembrane helix</keyword>
<dbReference type="KEGG" id="shal:SHALO_0282"/>
<keyword evidence="3 10" id="KW-0808">Transferase</keyword>
<dbReference type="EC" id="2.3.1.275" evidence="10"/>
<evidence type="ECO:0000256" key="1">
    <source>
        <dbReference type="ARBA" id="ARBA00022475"/>
    </source>
</evidence>
<dbReference type="GO" id="GO:0008654">
    <property type="term" value="P:phospholipid biosynthetic process"/>
    <property type="evidence" value="ECO:0007669"/>
    <property type="project" value="UniProtKB-UniRule"/>
</dbReference>
<dbReference type="Proteomes" id="UP000094609">
    <property type="component" value="Chromosome"/>
</dbReference>
<comment type="function">
    <text evidence="10">Catalyzes the transfer of an acyl group from acyl-phosphate (acyl-PO(4)) to glycerol-3-phosphate (G3P) to form lysophosphatidic acid (LPA). This enzyme utilizes acyl-phosphate as fatty acyl donor, but not acyl-CoA or acyl-ACP.</text>
</comment>
<feature type="transmembrane region" description="Helical" evidence="10">
    <location>
        <begin position="149"/>
        <end position="168"/>
    </location>
</feature>
<evidence type="ECO:0000256" key="2">
    <source>
        <dbReference type="ARBA" id="ARBA00022516"/>
    </source>
</evidence>
<gene>
    <name evidence="10" type="primary">plsY</name>
    <name evidence="11" type="ORF">SHALO_0282</name>
</gene>
<proteinExistence type="inferred from homology"/>
<dbReference type="PANTHER" id="PTHR30309">
    <property type="entry name" value="INNER MEMBRANE PROTEIN YGIH"/>
    <property type="match status" value="1"/>
</dbReference>
<evidence type="ECO:0000256" key="8">
    <source>
        <dbReference type="ARBA" id="ARBA00023209"/>
    </source>
</evidence>
<keyword evidence="7 10" id="KW-0472">Membrane</keyword>
<evidence type="ECO:0000256" key="10">
    <source>
        <dbReference type="HAMAP-Rule" id="MF_01043"/>
    </source>
</evidence>
<keyword evidence="11" id="KW-0012">Acyltransferase</keyword>
<dbReference type="PATRIC" id="fig|1193502.14.peg.287"/>
<comment type="subcellular location">
    <subcellularLocation>
        <location evidence="10">Cell membrane</location>
        <topology evidence="10">Multi-pass membrane protein</topology>
    </subcellularLocation>
</comment>
<evidence type="ECO:0000256" key="5">
    <source>
        <dbReference type="ARBA" id="ARBA00022989"/>
    </source>
</evidence>
<keyword evidence="1 10" id="KW-1003">Cell membrane</keyword>
<feature type="transmembrane region" description="Helical" evidence="10">
    <location>
        <begin position="180"/>
        <end position="200"/>
    </location>
</feature>
<evidence type="ECO:0000256" key="7">
    <source>
        <dbReference type="ARBA" id="ARBA00023136"/>
    </source>
</evidence>
<keyword evidence="4 10" id="KW-0812">Transmembrane</keyword>
<dbReference type="EMBL" id="CP017111">
    <property type="protein sequence ID" value="AOO64079.1"/>
    <property type="molecule type" value="Genomic_DNA"/>
</dbReference>
<dbReference type="PANTHER" id="PTHR30309:SF0">
    <property type="entry name" value="GLYCEROL-3-PHOSPHATE ACYLTRANSFERASE-RELATED"/>
    <property type="match status" value="1"/>
</dbReference>
<feature type="transmembrane region" description="Helical" evidence="10">
    <location>
        <begin position="12"/>
        <end position="31"/>
    </location>
</feature>
<sequence>MDFLYNINVQFYILSYLVGGIPFGLLLAKLFTGQDIREAGSGSIGATNVLRVLKETNPVLAKKLAIATVVLDALKGIVLLLVGKFLGLSIETLWAIAIFAVIGHCYSPYLKFEGGKGVATGAGVLFVMLPFETLIAFVTWFVVGKVLKISSLSSLLALCALILSSFILHPDLEGIKTHAPIFIIAFLIVYKHIPNIIRLFQGKESKVV</sequence>